<dbReference type="RefSeq" id="WP_175165200.1">
    <property type="nucleotide sequence ID" value="NZ_CADIKI010000023.1"/>
</dbReference>
<sequence length="89" mass="10278">MNIFDVQKVDCRNHIFDRVRFPYRSDTAYCSSNLFFGVIVDASVSAQAIDDLSSENFGQVNQEFEWPLLSEMTTSKKRSSARAFNRRSE</sequence>
<name>A0A6J5GT04_9BURK</name>
<evidence type="ECO:0000313" key="1">
    <source>
        <dbReference type="EMBL" id="CAB3806397.1"/>
    </source>
</evidence>
<gene>
    <name evidence="1" type="ORF">LMG27177_06066</name>
</gene>
<dbReference type="AlphaFoldDB" id="A0A6J5GT04"/>
<evidence type="ECO:0000313" key="2">
    <source>
        <dbReference type="Proteomes" id="UP000494252"/>
    </source>
</evidence>
<protein>
    <submittedName>
        <fullName evidence="1">Uncharacterized protein</fullName>
    </submittedName>
</protein>
<reference evidence="1 2" key="1">
    <citation type="submission" date="2020-04" db="EMBL/GenBank/DDBJ databases">
        <authorList>
            <person name="De Canck E."/>
        </authorList>
    </citation>
    <scope>NUCLEOTIDE SEQUENCE [LARGE SCALE GENOMIC DNA]</scope>
    <source>
        <strain evidence="1 2">LMG 27177</strain>
    </source>
</reference>
<dbReference type="Proteomes" id="UP000494252">
    <property type="component" value="Unassembled WGS sequence"/>
</dbReference>
<organism evidence="1 2">
    <name type="scientific">Paraburkholderia fynbosensis</name>
    <dbReference type="NCBI Taxonomy" id="1200993"/>
    <lineage>
        <taxon>Bacteria</taxon>
        <taxon>Pseudomonadati</taxon>
        <taxon>Pseudomonadota</taxon>
        <taxon>Betaproteobacteria</taxon>
        <taxon>Burkholderiales</taxon>
        <taxon>Burkholderiaceae</taxon>
        <taxon>Paraburkholderia</taxon>
    </lineage>
</organism>
<dbReference type="EMBL" id="CADIKI010000023">
    <property type="protein sequence ID" value="CAB3806397.1"/>
    <property type="molecule type" value="Genomic_DNA"/>
</dbReference>
<accession>A0A6J5GT04</accession>
<keyword evidence="2" id="KW-1185">Reference proteome</keyword>
<proteinExistence type="predicted"/>